<organism evidence="2 3">
    <name type="scientific">Kosmotoga arenicorallina S304</name>
    <dbReference type="NCBI Taxonomy" id="1453497"/>
    <lineage>
        <taxon>Bacteria</taxon>
        <taxon>Thermotogati</taxon>
        <taxon>Thermotogota</taxon>
        <taxon>Thermotogae</taxon>
        <taxon>Kosmotogales</taxon>
        <taxon>Kosmotogaceae</taxon>
        <taxon>Kosmotoga</taxon>
    </lineage>
</organism>
<dbReference type="EMBL" id="JFHK01000003">
    <property type="protein sequence ID" value="OAA31614.1"/>
    <property type="molecule type" value="Genomic_DNA"/>
</dbReference>
<dbReference type="InterPro" id="IPR052528">
    <property type="entry name" value="Sugar_transport-like"/>
</dbReference>
<dbReference type="OrthoDB" id="41001at2"/>
<dbReference type="PANTHER" id="PTHR23526:SF1">
    <property type="entry name" value="MAJOR FACILITATOR SUPERFAMILY MFS_1"/>
    <property type="match status" value="1"/>
</dbReference>
<dbReference type="PANTHER" id="PTHR23526">
    <property type="entry name" value="INTEGRAL MEMBRANE TRANSPORT PROTEIN-RELATED"/>
    <property type="match status" value="1"/>
</dbReference>
<evidence type="ECO:0000256" key="1">
    <source>
        <dbReference type="SAM" id="Phobius"/>
    </source>
</evidence>
<feature type="transmembrane region" description="Helical" evidence="1">
    <location>
        <begin position="76"/>
        <end position="95"/>
    </location>
</feature>
<dbReference type="InterPro" id="IPR011701">
    <property type="entry name" value="MFS"/>
</dbReference>
<keyword evidence="1" id="KW-0812">Transmembrane</keyword>
<dbReference type="Gene3D" id="1.20.1250.20">
    <property type="entry name" value="MFS general substrate transporter like domains"/>
    <property type="match status" value="2"/>
</dbReference>
<feature type="transmembrane region" description="Helical" evidence="1">
    <location>
        <begin position="148"/>
        <end position="165"/>
    </location>
</feature>
<keyword evidence="1" id="KW-1133">Transmembrane helix</keyword>
<keyword evidence="1" id="KW-0472">Membrane</keyword>
<sequence length="403" mass="44480">MVREKRHFIAFVWHASFLALTMAFVEVNTVLPSLVLKAGGNSFSIGLITAITTGIPLLVQIVFAGLLMARPKKKPFLLFGIYLRIFALAFMGFMLKSSLTGSVLLLMIFLVISVFSFSGVFAGICYTDLLGKSIAGKSRRKFMAFRQIVGSILSFGGGFLARMVVSEVPYPDNYSMMFFVAAISLALGSMGFWLIYESPAKIISYPGFWKILKNIPSTLKKDGNLRNYIVFSNLTGFGLILIPFYVLLAKETYGLSGENVGNFLFLQMIGILIAGFFWGSYLQHKGFKKLLYACALFGGTIPILSLFLSNVGDNFYALIFLLTGVTLSARKMGFEGLLIEISNDENRALYTGISGAFNVVTSILPLIMGAIIDFIGFKIVFSLSSFFIFSGILYLRRIKIVEV</sequence>
<evidence type="ECO:0000313" key="2">
    <source>
        <dbReference type="EMBL" id="OAA31614.1"/>
    </source>
</evidence>
<feature type="transmembrane region" description="Helical" evidence="1">
    <location>
        <begin position="228"/>
        <end position="248"/>
    </location>
</feature>
<dbReference type="SUPFAM" id="SSF103473">
    <property type="entry name" value="MFS general substrate transporter"/>
    <property type="match status" value="1"/>
</dbReference>
<feature type="transmembrane region" description="Helical" evidence="1">
    <location>
        <begin position="260"/>
        <end position="278"/>
    </location>
</feature>
<dbReference type="Proteomes" id="UP000077339">
    <property type="component" value="Unassembled WGS sequence"/>
</dbReference>
<dbReference type="STRING" id="1453497.AT15_05955"/>
<feature type="transmembrane region" description="Helical" evidence="1">
    <location>
        <begin position="45"/>
        <end position="69"/>
    </location>
</feature>
<dbReference type="PATRIC" id="fig|1453497.3.peg.1188"/>
<keyword evidence="3" id="KW-1185">Reference proteome</keyword>
<feature type="transmembrane region" description="Helical" evidence="1">
    <location>
        <begin position="7"/>
        <end position="25"/>
    </location>
</feature>
<name>A0A182C852_9BACT</name>
<feature type="transmembrane region" description="Helical" evidence="1">
    <location>
        <begin position="101"/>
        <end position="127"/>
    </location>
</feature>
<accession>A0A182C852</accession>
<dbReference type="GO" id="GO:0022857">
    <property type="term" value="F:transmembrane transporter activity"/>
    <property type="evidence" value="ECO:0007669"/>
    <property type="project" value="InterPro"/>
</dbReference>
<protein>
    <submittedName>
        <fullName evidence="2">MFS transporter</fullName>
    </submittedName>
</protein>
<dbReference type="AlphaFoldDB" id="A0A182C852"/>
<reference evidence="2 3" key="1">
    <citation type="submission" date="2014-02" db="EMBL/GenBank/DDBJ databases">
        <title>Kosmotoga genome sequencing.</title>
        <authorList>
            <person name="Pollo S.M."/>
            <person name="Charchuk R."/>
            <person name="Nesbo C.L."/>
        </authorList>
    </citation>
    <scope>NUCLEOTIDE SEQUENCE [LARGE SCALE GENOMIC DNA]</scope>
    <source>
        <strain evidence="2 3">S304</strain>
    </source>
</reference>
<dbReference type="Pfam" id="PF07690">
    <property type="entry name" value="MFS_1"/>
    <property type="match status" value="1"/>
</dbReference>
<dbReference type="InterPro" id="IPR036259">
    <property type="entry name" value="MFS_trans_sf"/>
</dbReference>
<proteinExistence type="predicted"/>
<feature type="transmembrane region" description="Helical" evidence="1">
    <location>
        <begin position="177"/>
        <end position="196"/>
    </location>
</feature>
<evidence type="ECO:0000313" key="3">
    <source>
        <dbReference type="Proteomes" id="UP000077339"/>
    </source>
</evidence>
<gene>
    <name evidence="2" type="ORF">AT15_05955</name>
</gene>
<feature type="transmembrane region" description="Helical" evidence="1">
    <location>
        <begin position="290"/>
        <end position="308"/>
    </location>
</feature>
<comment type="caution">
    <text evidence="2">The sequence shown here is derived from an EMBL/GenBank/DDBJ whole genome shotgun (WGS) entry which is preliminary data.</text>
</comment>
<feature type="transmembrane region" description="Helical" evidence="1">
    <location>
        <begin position="374"/>
        <end position="395"/>
    </location>
</feature>
<feature type="transmembrane region" description="Helical" evidence="1">
    <location>
        <begin position="349"/>
        <end position="368"/>
    </location>
</feature>
<feature type="transmembrane region" description="Helical" evidence="1">
    <location>
        <begin position="314"/>
        <end position="329"/>
    </location>
</feature>